<accession>A0A1A8Y269</accession>
<feature type="transmembrane region" description="Helical" evidence="6">
    <location>
        <begin position="112"/>
        <end position="131"/>
    </location>
</feature>
<comment type="similarity">
    <text evidence="2">Belongs to the EamA transporter family.</text>
</comment>
<feature type="domain" description="EamA" evidence="7">
    <location>
        <begin position="169"/>
        <end position="305"/>
    </location>
</feature>
<evidence type="ECO:0000313" key="9">
    <source>
        <dbReference type="Proteomes" id="UP000199600"/>
    </source>
</evidence>
<evidence type="ECO:0000256" key="6">
    <source>
        <dbReference type="SAM" id="Phobius"/>
    </source>
</evidence>
<evidence type="ECO:0000256" key="3">
    <source>
        <dbReference type="ARBA" id="ARBA00022692"/>
    </source>
</evidence>
<reference evidence="8 9" key="1">
    <citation type="submission" date="2016-06" db="EMBL/GenBank/DDBJ databases">
        <authorList>
            <person name="Kjaerup R.B."/>
            <person name="Dalgaard T.S."/>
            <person name="Juul-Madsen H.R."/>
        </authorList>
    </citation>
    <scope>NUCLEOTIDE SEQUENCE [LARGE SCALE GENOMIC DNA]</scope>
    <source>
        <strain evidence="8">2</strain>
    </source>
</reference>
<dbReference type="Pfam" id="PF00892">
    <property type="entry name" value="EamA"/>
    <property type="match status" value="2"/>
</dbReference>
<proteinExistence type="inferred from homology"/>
<feature type="transmembrane region" description="Helical" evidence="6">
    <location>
        <begin position="230"/>
        <end position="251"/>
    </location>
</feature>
<feature type="transmembrane region" description="Helical" evidence="6">
    <location>
        <begin position="21"/>
        <end position="41"/>
    </location>
</feature>
<feature type="transmembrane region" description="Helical" evidence="6">
    <location>
        <begin position="138"/>
        <end position="157"/>
    </location>
</feature>
<keyword evidence="3 6" id="KW-0812">Transmembrane</keyword>
<dbReference type="InterPro" id="IPR050638">
    <property type="entry name" value="AA-Vitamin_Transporters"/>
</dbReference>
<feature type="transmembrane region" description="Helical" evidence="6">
    <location>
        <begin position="83"/>
        <end position="106"/>
    </location>
</feature>
<dbReference type="PANTHER" id="PTHR32322:SF2">
    <property type="entry name" value="EAMA DOMAIN-CONTAINING PROTEIN"/>
    <property type="match status" value="1"/>
</dbReference>
<dbReference type="EMBL" id="FLQY01000352">
    <property type="protein sequence ID" value="SBT10478.1"/>
    <property type="molecule type" value="Genomic_DNA"/>
</dbReference>
<keyword evidence="5 6" id="KW-0472">Membrane</keyword>
<dbReference type="SUPFAM" id="SSF103481">
    <property type="entry name" value="Multidrug resistance efflux transporter EmrE"/>
    <property type="match status" value="2"/>
</dbReference>
<feature type="transmembrane region" description="Helical" evidence="6">
    <location>
        <begin position="53"/>
        <end position="71"/>
    </location>
</feature>
<evidence type="ECO:0000256" key="5">
    <source>
        <dbReference type="ARBA" id="ARBA00023136"/>
    </source>
</evidence>
<dbReference type="Proteomes" id="UP000199600">
    <property type="component" value="Unassembled WGS sequence"/>
</dbReference>
<evidence type="ECO:0000256" key="1">
    <source>
        <dbReference type="ARBA" id="ARBA00004141"/>
    </source>
</evidence>
<organism evidence="8 9">
    <name type="scientific">Candidatus Propionivibrio aalborgensis</name>
    <dbReference type="NCBI Taxonomy" id="1860101"/>
    <lineage>
        <taxon>Bacteria</taxon>
        <taxon>Pseudomonadati</taxon>
        <taxon>Pseudomonadota</taxon>
        <taxon>Betaproteobacteria</taxon>
        <taxon>Rhodocyclales</taxon>
        <taxon>Rhodocyclaceae</taxon>
        <taxon>Propionivibrio</taxon>
    </lineage>
</organism>
<dbReference type="InterPro" id="IPR000620">
    <property type="entry name" value="EamA_dom"/>
</dbReference>
<name>A0A1A8Y269_9RHOO</name>
<feature type="transmembrane region" description="Helical" evidence="6">
    <location>
        <begin position="169"/>
        <end position="186"/>
    </location>
</feature>
<dbReference type="InterPro" id="IPR037185">
    <property type="entry name" value="EmrE-like"/>
</dbReference>
<dbReference type="PANTHER" id="PTHR32322">
    <property type="entry name" value="INNER MEMBRANE TRANSPORTER"/>
    <property type="match status" value="1"/>
</dbReference>
<keyword evidence="4 6" id="KW-1133">Transmembrane helix</keyword>
<gene>
    <name evidence="8" type="ORF">PROAA_500020</name>
</gene>
<evidence type="ECO:0000256" key="2">
    <source>
        <dbReference type="ARBA" id="ARBA00007362"/>
    </source>
</evidence>
<sequence length="310" mass="33901">MPADPDSPPWFACMFSRFHHPYFLLVLTSLFWSINMVLGRAIRGDVPPLSLAFWRWAIALALTLPLALPHLRTQWPLLKRGWPAIVILGLLGVGGYNTLAYVALQYTAATNAVLLNSFIPIATITLSWAFLKKHLRGIEWLGVMMSLVGVITIVARGKLSTLAGLAPNIGDLWMLGAVFVWAFYTIGLQWRPAGVDPMLLLAALISVGLLALTPAYAWEIAQGRLIHVTPASLAVIAYTGIFPGFLGYIFYNRAVGEVGASKASLFIHLMPVFGTLLSAVFLAEVPHGYHFVGIALIFVGIYLTTAIKFR</sequence>
<protein>
    <recommendedName>
        <fullName evidence="7">EamA domain-containing protein</fullName>
    </recommendedName>
</protein>
<dbReference type="AlphaFoldDB" id="A0A1A8Y269"/>
<feature type="transmembrane region" description="Helical" evidence="6">
    <location>
        <begin position="198"/>
        <end position="218"/>
    </location>
</feature>
<evidence type="ECO:0000256" key="4">
    <source>
        <dbReference type="ARBA" id="ARBA00022989"/>
    </source>
</evidence>
<evidence type="ECO:0000313" key="8">
    <source>
        <dbReference type="EMBL" id="SBT10478.1"/>
    </source>
</evidence>
<evidence type="ECO:0000259" key="7">
    <source>
        <dbReference type="Pfam" id="PF00892"/>
    </source>
</evidence>
<feature type="transmembrane region" description="Helical" evidence="6">
    <location>
        <begin position="263"/>
        <end position="283"/>
    </location>
</feature>
<feature type="domain" description="EamA" evidence="7">
    <location>
        <begin position="22"/>
        <end position="154"/>
    </location>
</feature>
<dbReference type="GO" id="GO:0016020">
    <property type="term" value="C:membrane"/>
    <property type="evidence" value="ECO:0007669"/>
    <property type="project" value="UniProtKB-SubCell"/>
</dbReference>
<comment type="subcellular location">
    <subcellularLocation>
        <location evidence="1">Membrane</location>
        <topology evidence="1">Multi-pass membrane protein</topology>
    </subcellularLocation>
</comment>
<feature type="transmembrane region" description="Helical" evidence="6">
    <location>
        <begin position="289"/>
        <end position="307"/>
    </location>
</feature>
<keyword evidence="9" id="KW-1185">Reference proteome</keyword>